<evidence type="ECO:0000256" key="1">
    <source>
        <dbReference type="SAM" id="Phobius"/>
    </source>
</evidence>
<reference evidence="2 3" key="1">
    <citation type="submission" date="2016-11" db="EMBL/GenBank/DDBJ databases">
        <title>Comparative genomics of Acidibacillus ferroxidans species.</title>
        <authorList>
            <person name="Oliveira G."/>
            <person name="Nunes G."/>
            <person name="Oliveira R."/>
            <person name="Araujo F."/>
            <person name="Salim A."/>
            <person name="Scholte L."/>
            <person name="Morais D."/>
            <person name="Nancucheo I."/>
            <person name="Johnson D.B."/>
            <person name="Grail B."/>
            <person name="Bittencourt J."/>
            <person name="Valadares R."/>
        </authorList>
    </citation>
    <scope>NUCLEOTIDE SEQUENCE [LARGE SCALE GENOMIC DNA]</scope>
    <source>
        <strain evidence="2 3">Y002</strain>
    </source>
</reference>
<protein>
    <recommendedName>
        <fullName evidence="4">Pro-sigmaK processing inhibitor BofA</fullName>
    </recommendedName>
</protein>
<dbReference type="Proteomes" id="UP000245380">
    <property type="component" value="Unassembled WGS sequence"/>
</dbReference>
<evidence type="ECO:0000313" key="3">
    <source>
        <dbReference type="Proteomes" id="UP000245380"/>
    </source>
</evidence>
<evidence type="ECO:0000313" key="2">
    <source>
        <dbReference type="EMBL" id="PWI57534.1"/>
    </source>
</evidence>
<keyword evidence="3" id="KW-1185">Reference proteome</keyword>
<feature type="transmembrane region" description="Helical" evidence="1">
    <location>
        <begin position="31"/>
        <end position="52"/>
    </location>
</feature>
<dbReference type="Pfam" id="PF07441">
    <property type="entry name" value="BofA"/>
    <property type="match status" value="1"/>
</dbReference>
<feature type="transmembrane region" description="Helical" evidence="1">
    <location>
        <begin position="64"/>
        <end position="88"/>
    </location>
</feature>
<name>A0A2U3D8C4_SULT2</name>
<organism evidence="2 3">
    <name type="scientific">Sulfoacidibacillus thermotolerans</name>
    <name type="common">Acidibacillus sulfuroxidans</name>
    <dbReference type="NCBI Taxonomy" id="1765684"/>
    <lineage>
        <taxon>Bacteria</taxon>
        <taxon>Bacillati</taxon>
        <taxon>Bacillota</taxon>
        <taxon>Bacilli</taxon>
        <taxon>Bacillales</taxon>
        <taxon>Alicyclobacillaceae</taxon>
        <taxon>Sulfoacidibacillus</taxon>
    </lineage>
</organism>
<sequence length="89" mass="9303">MFSDQTALWMALGILVVLIVAAQILRDPLSFFGVLLRNLSVGLLALAAIDYVGKGMGIHVPLNLQTAGVASVLGVPGVAALAIVQHWLL</sequence>
<keyword evidence="1" id="KW-0812">Transmembrane</keyword>
<dbReference type="OrthoDB" id="2692225at2"/>
<dbReference type="InterPro" id="IPR010001">
    <property type="entry name" value="BofA"/>
</dbReference>
<comment type="caution">
    <text evidence="2">The sequence shown here is derived from an EMBL/GenBank/DDBJ whole genome shotgun (WGS) entry which is preliminary data.</text>
</comment>
<keyword evidence="1" id="KW-1133">Transmembrane helix</keyword>
<gene>
    <name evidence="2" type="ORF">BM613_07850</name>
</gene>
<dbReference type="RefSeq" id="WP_109430637.1">
    <property type="nucleotide sequence ID" value="NZ_MPDK01000011.1"/>
</dbReference>
<keyword evidence="1" id="KW-0472">Membrane</keyword>
<evidence type="ECO:0008006" key="4">
    <source>
        <dbReference type="Google" id="ProtNLM"/>
    </source>
</evidence>
<proteinExistence type="predicted"/>
<dbReference type="NCBIfam" id="TIGR02862">
    <property type="entry name" value="spore_BofA"/>
    <property type="match status" value="1"/>
</dbReference>
<feature type="transmembrane region" description="Helical" evidence="1">
    <location>
        <begin position="7"/>
        <end position="25"/>
    </location>
</feature>
<dbReference type="EMBL" id="MPDK01000011">
    <property type="protein sequence ID" value="PWI57534.1"/>
    <property type="molecule type" value="Genomic_DNA"/>
</dbReference>
<dbReference type="AlphaFoldDB" id="A0A2U3D8C4"/>
<accession>A0A2U3D8C4</accession>